<evidence type="ECO:0000313" key="2">
    <source>
        <dbReference type="EMBL" id="KAH3815465.1"/>
    </source>
</evidence>
<evidence type="ECO:0000313" key="3">
    <source>
        <dbReference type="Proteomes" id="UP000828390"/>
    </source>
</evidence>
<keyword evidence="1" id="KW-1133">Transmembrane helix</keyword>
<dbReference type="AlphaFoldDB" id="A0A9D4JKJ2"/>
<dbReference type="EMBL" id="JAIWYP010000006">
    <property type="protein sequence ID" value="KAH3815465.1"/>
    <property type="molecule type" value="Genomic_DNA"/>
</dbReference>
<accession>A0A9D4JKJ2</accession>
<dbReference type="Proteomes" id="UP000828390">
    <property type="component" value="Unassembled WGS sequence"/>
</dbReference>
<keyword evidence="1" id="KW-0472">Membrane</keyword>
<keyword evidence="1" id="KW-0812">Transmembrane</keyword>
<comment type="caution">
    <text evidence="2">The sequence shown here is derived from an EMBL/GenBank/DDBJ whole genome shotgun (WGS) entry which is preliminary data.</text>
</comment>
<name>A0A9D4JKJ2_DREPO</name>
<keyword evidence="3" id="KW-1185">Reference proteome</keyword>
<reference evidence="2" key="2">
    <citation type="submission" date="2020-11" db="EMBL/GenBank/DDBJ databases">
        <authorList>
            <person name="McCartney M.A."/>
            <person name="Auch B."/>
            <person name="Kono T."/>
            <person name="Mallez S."/>
            <person name="Becker A."/>
            <person name="Gohl D.M."/>
            <person name="Silverstein K.A.T."/>
            <person name="Koren S."/>
            <person name="Bechman K.B."/>
            <person name="Herman A."/>
            <person name="Abrahante J.E."/>
            <person name="Garbe J."/>
        </authorList>
    </citation>
    <scope>NUCLEOTIDE SEQUENCE</scope>
    <source>
        <strain evidence="2">Duluth1</strain>
        <tissue evidence="2">Whole animal</tissue>
    </source>
</reference>
<evidence type="ECO:0000256" key="1">
    <source>
        <dbReference type="SAM" id="Phobius"/>
    </source>
</evidence>
<protein>
    <submittedName>
        <fullName evidence="2">Uncharacterized protein</fullName>
    </submittedName>
</protein>
<feature type="transmembrane region" description="Helical" evidence="1">
    <location>
        <begin position="15"/>
        <end position="33"/>
    </location>
</feature>
<organism evidence="2 3">
    <name type="scientific">Dreissena polymorpha</name>
    <name type="common">Zebra mussel</name>
    <name type="synonym">Mytilus polymorpha</name>
    <dbReference type="NCBI Taxonomy" id="45954"/>
    <lineage>
        <taxon>Eukaryota</taxon>
        <taxon>Metazoa</taxon>
        <taxon>Spiralia</taxon>
        <taxon>Lophotrochozoa</taxon>
        <taxon>Mollusca</taxon>
        <taxon>Bivalvia</taxon>
        <taxon>Autobranchia</taxon>
        <taxon>Heteroconchia</taxon>
        <taxon>Euheterodonta</taxon>
        <taxon>Imparidentia</taxon>
        <taxon>Neoheterodontei</taxon>
        <taxon>Myida</taxon>
        <taxon>Dreissenoidea</taxon>
        <taxon>Dreissenidae</taxon>
        <taxon>Dreissena</taxon>
    </lineage>
</organism>
<reference evidence="2" key="1">
    <citation type="journal article" date="2019" name="bioRxiv">
        <title>The Genome of the Zebra Mussel, Dreissena polymorpha: A Resource for Invasive Species Research.</title>
        <authorList>
            <person name="McCartney M.A."/>
            <person name="Auch B."/>
            <person name="Kono T."/>
            <person name="Mallez S."/>
            <person name="Zhang Y."/>
            <person name="Obille A."/>
            <person name="Becker A."/>
            <person name="Abrahante J.E."/>
            <person name="Garbe J."/>
            <person name="Badalamenti J.P."/>
            <person name="Herman A."/>
            <person name="Mangelson H."/>
            <person name="Liachko I."/>
            <person name="Sullivan S."/>
            <person name="Sone E.D."/>
            <person name="Koren S."/>
            <person name="Silverstein K.A.T."/>
            <person name="Beckman K.B."/>
            <person name="Gohl D.M."/>
        </authorList>
    </citation>
    <scope>NUCLEOTIDE SEQUENCE</scope>
    <source>
        <strain evidence="2">Duluth1</strain>
        <tissue evidence="2">Whole animal</tissue>
    </source>
</reference>
<gene>
    <name evidence="2" type="ORF">DPMN_143988</name>
</gene>
<proteinExistence type="predicted"/>
<sequence length="97" mass="11121">MSQKSTTSLLRRYRLHVYVLQVAMLRVLFLAFVQKQELMTALVPAPFPPYSFYAIWPFIPSPGPARSTAARMPRTSLSDSLRLAQPVFARYDLYPTL</sequence>